<gene>
    <name evidence="2" type="ORF">FH779_03740</name>
</gene>
<evidence type="ECO:0008006" key="4">
    <source>
        <dbReference type="Google" id="ProtNLM"/>
    </source>
</evidence>
<evidence type="ECO:0000256" key="1">
    <source>
        <dbReference type="SAM" id="SignalP"/>
    </source>
</evidence>
<organism evidence="2 3">
    <name type="scientific">Empedobacter falsenii</name>
    <dbReference type="NCBI Taxonomy" id="343874"/>
    <lineage>
        <taxon>Bacteria</taxon>
        <taxon>Pseudomonadati</taxon>
        <taxon>Bacteroidota</taxon>
        <taxon>Flavobacteriia</taxon>
        <taxon>Flavobacteriales</taxon>
        <taxon>Weeksellaceae</taxon>
        <taxon>Empedobacter</taxon>
    </lineage>
</organism>
<sequence length="194" mass="22302">MKKILLIIMLIFSIASCQNKQDKQNKMSSLNQSENNYIYTFKVSVANPYEIYLNDVPFDKSIEKSSINFELPINDLILKSGEQKIKIVLHSENDKNIDKIGLEHFKLDVMRYKSISEVGQNGFLVKEVKFTNIVSSPIVVKDDLVNIEIPYENIGWSLSSDLSNDNKEALKEEVLKKYNELKDVINKGDINSFF</sequence>
<keyword evidence="1" id="KW-0732">Signal</keyword>
<dbReference type="AlphaFoldDB" id="A0A7H9DR98"/>
<evidence type="ECO:0000313" key="2">
    <source>
        <dbReference type="EMBL" id="QLL57251.1"/>
    </source>
</evidence>
<feature type="chain" id="PRO_5028834652" description="DUF4843 domain-containing protein" evidence="1">
    <location>
        <begin position="18"/>
        <end position="194"/>
    </location>
</feature>
<dbReference type="PROSITE" id="PS51257">
    <property type="entry name" value="PROKAR_LIPOPROTEIN"/>
    <property type="match status" value="1"/>
</dbReference>
<proteinExistence type="predicted"/>
<dbReference type="EMBL" id="CP040908">
    <property type="protein sequence ID" value="QLL57251.1"/>
    <property type="molecule type" value="Genomic_DNA"/>
</dbReference>
<reference evidence="2 3" key="1">
    <citation type="submission" date="2019-06" db="EMBL/GenBank/DDBJ databases">
        <title>Emergence of pandrug resistant Empedobacter falsenii in China.</title>
        <authorList>
            <person name="Dong N."/>
            <person name="Chen S."/>
            <person name="Zhang R."/>
        </authorList>
    </citation>
    <scope>NUCLEOTIDE SEQUENCE [LARGE SCALE GENOMIC DNA]</scope>
    <source>
        <strain evidence="2 3">1681-1</strain>
    </source>
</reference>
<feature type="signal peptide" evidence="1">
    <location>
        <begin position="1"/>
        <end position="17"/>
    </location>
</feature>
<dbReference type="KEGG" id="efal:FH779_03740"/>
<keyword evidence="3" id="KW-1185">Reference proteome</keyword>
<dbReference type="RefSeq" id="WP_180906111.1">
    <property type="nucleotide sequence ID" value="NZ_CP040908.1"/>
</dbReference>
<accession>A0A7H9DR98</accession>
<evidence type="ECO:0000313" key="3">
    <source>
        <dbReference type="Proteomes" id="UP000510643"/>
    </source>
</evidence>
<name>A0A7H9DR98_9FLAO</name>
<dbReference type="GeneID" id="78400551"/>
<protein>
    <recommendedName>
        <fullName evidence="4">DUF4843 domain-containing protein</fullName>
    </recommendedName>
</protein>
<dbReference type="Proteomes" id="UP000510643">
    <property type="component" value="Chromosome"/>
</dbReference>